<feature type="domain" description="Laminin G" evidence="3">
    <location>
        <begin position="34"/>
        <end position="215"/>
    </location>
</feature>
<evidence type="ECO:0000259" key="3">
    <source>
        <dbReference type="PROSITE" id="PS50025"/>
    </source>
</evidence>
<dbReference type="PROSITE" id="PS50025">
    <property type="entry name" value="LAM_G_DOMAIN"/>
    <property type="match status" value="1"/>
</dbReference>
<dbReference type="PANTHER" id="PTHR15036:SF85">
    <property type="entry name" value="SP2353, ISOFORM A"/>
    <property type="match status" value="1"/>
</dbReference>
<dbReference type="CDD" id="cd00110">
    <property type="entry name" value="LamG"/>
    <property type="match status" value="1"/>
</dbReference>
<proteinExistence type="predicted"/>
<dbReference type="SUPFAM" id="SSF49899">
    <property type="entry name" value="Concanavalin A-like lectins/glucanases"/>
    <property type="match status" value="1"/>
</dbReference>
<keyword evidence="5" id="KW-1185">Reference proteome</keyword>
<protein>
    <recommendedName>
        <fullName evidence="3">Laminin G domain-containing protein</fullName>
    </recommendedName>
</protein>
<dbReference type="AlphaFoldDB" id="A0AAN8JXD2"/>
<dbReference type="GO" id="GO:0016020">
    <property type="term" value="C:membrane"/>
    <property type="evidence" value="ECO:0007669"/>
    <property type="project" value="UniProtKB-SubCell"/>
</dbReference>
<dbReference type="Proteomes" id="UP001347796">
    <property type="component" value="Unassembled WGS sequence"/>
</dbReference>
<reference evidence="4 5" key="1">
    <citation type="submission" date="2024-01" db="EMBL/GenBank/DDBJ databases">
        <title>The genome of the rayed Mediterranean limpet Patella caerulea (Linnaeus, 1758).</title>
        <authorList>
            <person name="Anh-Thu Weber A."/>
            <person name="Halstead-Nussloch G."/>
        </authorList>
    </citation>
    <scope>NUCLEOTIDE SEQUENCE [LARGE SCALE GENOMIC DNA]</scope>
    <source>
        <strain evidence="4">AATW-2023a</strain>
        <tissue evidence="4">Whole specimen</tissue>
    </source>
</reference>
<comment type="caution">
    <text evidence="4">The sequence shown here is derived from an EMBL/GenBank/DDBJ whole genome shotgun (WGS) entry which is preliminary data.</text>
</comment>
<evidence type="ECO:0000256" key="1">
    <source>
        <dbReference type="PROSITE-ProRule" id="PRU00122"/>
    </source>
</evidence>
<feature type="signal peptide" evidence="2">
    <location>
        <begin position="1"/>
        <end position="25"/>
    </location>
</feature>
<dbReference type="SMART" id="SM00282">
    <property type="entry name" value="LamG"/>
    <property type="match status" value="1"/>
</dbReference>
<dbReference type="InterPro" id="IPR013320">
    <property type="entry name" value="ConA-like_dom_sf"/>
</dbReference>
<evidence type="ECO:0000313" key="4">
    <source>
        <dbReference type="EMBL" id="KAK6185491.1"/>
    </source>
</evidence>
<evidence type="ECO:0000313" key="5">
    <source>
        <dbReference type="Proteomes" id="UP001347796"/>
    </source>
</evidence>
<keyword evidence="2" id="KW-0732">Signal</keyword>
<accession>A0AAN8JXD2</accession>
<feature type="chain" id="PRO_5043038609" description="Laminin G domain-containing protein" evidence="2">
    <location>
        <begin position="26"/>
        <end position="216"/>
    </location>
</feature>
<dbReference type="InterPro" id="IPR050372">
    <property type="entry name" value="Neurexin-related_CASP"/>
</dbReference>
<dbReference type="InterPro" id="IPR001791">
    <property type="entry name" value="Laminin_G"/>
</dbReference>
<dbReference type="Gene3D" id="2.60.120.200">
    <property type="match status" value="1"/>
</dbReference>
<organism evidence="4 5">
    <name type="scientific">Patella caerulea</name>
    <name type="common">Rayed Mediterranean limpet</name>
    <dbReference type="NCBI Taxonomy" id="87958"/>
    <lineage>
        <taxon>Eukaryota</taxon>
        <taxon>Metazoa</taxon>
        <taxon>Spiralia</taxon>
        <taxon>Lophotrochozoa</taxon>
        <taxon>Mollusca</taxon>
        <taxon>Gastropoda</taxon>
        <taxon>Patellogastropoda</taxon>
        <taxon>Patelloidea</taxon>
        <taxon>Patellidae</taxon>
        <taxon>Patella</taxon>
    </lineage>
</organism>
<evidence type="ECO:0000256" key="2">
    <source>
        <dbReference type="SAM" id="SignalP"/>
    </source>
</evidence>
<dbReference type="EMBL" id="JAZGQO010000006">
    <property type="protein sequence ID" value="KAK6185491.1"/>
    <property type="molecule type" value="Genomic_DNA"/>
</dbReference>
<dbReference type="Pfam" id="PF02210">
    <property type="entry name" value="Laminin_G_2"/>
    <property type="match status" value="1"/>
</dbReference>
<gene>
    <name evidence="4" type="ORF">SNE40_007713</name>
</gene>
<sequence length="216" mass="24842">MRSDKFLKSVVRIFSFLTILSGTVSTRRQKRCESSEIDMAGRQGVKVEPVSISRVVVGIEGRGIEDKGDEMRFQFKTRRPSGMLFYARRSSNDDEMIALRMENGHLFYTIICPYAHARLRLPIMTRMDDGHWHTVQFHRKRFQGFIELDKKTYFRHYPVNCGGFDSFVFGGIAPEDNNDVTRAVGKVDHFEGCLRNLETSVPFSNHISYTAVSVCK</sequence>
<comment type="caution">
    <text evidence="1">Lacks conserved residue(s) required for the propagation of feature annotation.</text>
</comment>
<name>A0AAN8JXD2_PATCE</name>
<dbReference type="PANTHER" id="PTHR15036">
    <property type="entry name" value="PIKACHURIN-LIKE PROTEIN"/>
    <property type="match status" value="1"/>
</dbReference>